<sequence length="76" mass="7980">MRHGNRDYGRRMGVKAMTSPWSGLPLGKDQAAAAGAAFAHMPLDIAVCSGLSRTRETAQIVLSHRIAPPALVDGPA</sequence>
<dbReference type="RefSeq" id="WP_284358767.1">
    <property type="nucleotide sequence ID" value="NZ_BPFZ01000002.1"/>
</dbReference>
<dbReference type="SUPFAM" id="SSF53254">
    <property type="entry name" value="Phosphoglycerate mutase-like"/>
    <property type="match status" value="1"/>
</dbReference>
<comment type="caution">
    <text evidence="1">The sequence shown here is derived from an EMBL/GenBank/DDBJ whole genome shotgun (WGS) entry which is preliminary data.</text>
</comment>
<dbReference type="EMBL" id="BPFZ01000002">
    <property type="protein sequence ID" value="GIU66278.1"/>
    <property type="molecule type" value="Genomic_DNA"/>
</dbReference>
<dbReference type="Proteomes" id="UP001161064">
    <property type="component" value="Unassembled WGS sequence"/>
</dbReference>
<organism evidence="1 2">
    <name type="scientific">Candidatus Phycosocius spiralis</name>
    <dbReference type="NCBI Taxonomy" id="2815099"/>
    <lineage>
        <taxon>Bacteria</taxon>
        <taxon>Pseudomonadati</taxon>
        <taxon>Pseudomonadota</taxon>
        <taxon>Alphaproteobacteria</taxon>
        <taxon>Caulobacterales</taxon>
        <taxon>Caulobacterales incertae sedis</taxon>
        <taxon>Candidatus Phycosocius</taxon>
    </lineage>
</organism>
<keyword evidence="2" id="KW-1185">Reference proteome</keyword>
<reference evidence="1" key="2">
    <citation type="journal article" date="2023" name="ISME Commun">
        <title>Characterization of a bloom-associated alphaproteobacterial lineage, 'Candidatus Phycosocius': insights into freshwater algal-bacterial interactions.</title>
        <authorList>
            <person name="Tanabe Y."/>
            <person name="Yamaguchi H."/>
            <person name="Yoshida M."/>
            <person name="Kai A."/>
            <person name="Okazaki Y."/>
        </authorList>
    </citation>
    <scope>NUCLEOTIDE SEQUENCE</scope>
    <source>
        <strain evidence="1">BOTRYCO-1</strain>
    </source>
</reference>
<dbReference type="Pfam" id="PF00300">
    <property type="entry name" value="His_Phos_1"/>
    <property type="match status" value="1"/>
</dbReference>
<evidence type="ECO:0000313" key="2">
    <source>
        <dbReference type="Proteomes" id="UP001161064"/>
    </source>
</evidence>
<evidence type="ECO:0008006" key="3">
    <source>
        <dbReference type="Google" id="ProtNLM"/>
    </source>
</evidence>
<accession>A0ABQ4PTF3</accession>
<gene>
    <name evidence="1" type="ORF">PsB1_0432</name>
</gene>
<reference evidence="1" key="1">
    <citation type="submission" date="2021-05" db="EMBL/GenBank/DDBJ databases">
        <authorList>
            <person name="Tanabe Y."/>
        </authorList>
    </citation>
    <scope>NUCLEOTIDE SEQUENCE</scope>
    <source>
        <strain evidence="1">BOTRYCO-1</strain>
    </source>
</reference>
<proteinExistence type="predicted"/>
<name>A0ABQ4PTF3_9PROT</name>
<dbReference type="Gene3D" id="3.40.50.1240">
    <property type="entry name" value="Phosphoglycerate mutase-like"/>
    <property type="match status" value="1"/>
</dbReference>
<dbReference type="InterPro" id="IPR013078">
    <property type="entry name" value="His_Pase_superF_clade-1"/>
</dbReference>
<protein>
    <recommendedName>
        <fullName evidence="3">Histidine phosphatase family protein</fullName>
    </recommendedName>
</protein>
<evidence type="ECO:0000313" key="1">
    <source>
        <dbReference type="EMBL" id="GIU66278.1"/>
    </source>
</evidence>
<dbReference type="InterPro" id="IPR029033">
    <property type="entry name" value="His_PPase_superfam"/>
</dbReference>